<keyword evidence="2" id="KW-1185">Reference proteome</keyword>
<reference evidence="2" key="1">
    <citation type="submission" date="2017-03" db="EMBL/GenBank/DDBJ databases">
        <authorList>
            <person name="Sharma R."/>
            <person name="Thines M."/>
        </authorList>
    </citation>
    <scope>NUCLEOTIDE SEQUENCE [LARGE SCALE GENOMIC DNA]</scope>
</reference>
<sequence length="65" mass="7280">MSGGFAAREILGIVGPEGWVPLDQYEALKALNAKLKPQALEDADSDLIRVQIQEHWPFDDQDEDE</sequence>
<accession>A0A1W5CSU8</accession>
<evidence type="ECO:0000313" key="2">
    <source>
        <dbReference type="Proteomes" id="UP000192927"/>
    </source>
</evidence>
<dbReference type="AlphaFoldDB" id="A0A1W5CSU8"/>
<protein>
    <submittedName>
        <fullName evidence="1">Protein kinase subdomain-containing protein pkl cak fmp29</fullName>
    </submittedName>
</protein>
<organism evidence="1 2">
    <name type="scientific">Lasallia pustulata</name>
    <dbReference type="NCBI Taxonomy" id="136370"/>
    <lineage>
        <taxon>Eukaryota</taxon>
        <taxon>Fungi</taxon>
        <taxon>Dikarya</taxon>
        <taxon>Ascomycota</taxon>
        <taxon>Pezizomycotina</taxon>
        <taxon>Lecanoromycetes</taxon>
        <taxon>OSLEUM clade</taxon>
        <taxon>Umbilicariomycetidae</taxon>
        <taxon>Umbilicariales</taxon>
        <taxon>Umbilicariaceae</taxon>
        <taxon>Lasallia</taxon>
    </lineage>
</organism>
<proteinExistence type="predicted"/>
<keyword evidence="1" id="KW-0808">Transferase</keyword>
<dbReference type="GO" id="GO:0016301">
    <property type="term" value="F:kinase activity"/>
    <property type="evidence" value="ECO:0007669"/>
    <property type="project" value="UniProtKB-KW"/>
</dbReference>
<dbReference type="Proteomes" id="UP000192927">
    <property type="component" value="Unassembled WGS sequence"/>
</dbReference>
<dbReference type="EMBL" id="FWEW01000161">
    <property type="protein sequence ID" value="SLM33918.1"/>
    <property type="molecule type" value="Genomic_DNA"/>
</dbReference>
<name>A0A1W5CSU8_9LECA</name>
<keyword evidence="1" id="KW-0418">Kinase</keyword>
<evidence type="ECO:0000313" key="1">
    <source>
        <dbReference type="EMBL" id="SLM33918.1"/>
    </source>
</evidence>